<dbReference type="AlphaFoldDB" id="A0AAF0CE99"/>
<dbReference type="Proteomes" id="UP000032352">
    <property type="component" value="Chromosome pTvir"/>
</dbReference>
<dbReference type="KEGG" id="tvd:SG34_029890"/>
<proteinExistence type="predicted"/>
<dbReference type="RefSeq" id="WP_084723884.1">
    <property type="nucleotide sequence ID" value="NZ_CP059734.1"/>
</dbReference>
<dbReference type="EMBL" id="CP059734">
    <property type="protein sequence ID" value="WDE09301.1"/>
    <property type="molecule type" value="Genomic_DNA"/>
</dbReference>
<sequence>MGCSLFCLKQLSRHKQDGVELAGSKERVFAIGPGLRYHHQGFTLRANAYLESAALNRPEGHRFFQ</sequence>
<organism evidence="1 2">
    <name type="scientific">Thalassomonas viridans</name>
    <dbReference type="NCBI Taxonomy" id="137584"/>
    <lineage>
        <taxon>Bacteria</taxon>
        <taxon>Pseudomonadati</taxon>
        <taxon>Pseudomonadota</taxon>
        <taxon>Gammaproteobacteria</taxon>
        <taxon>Alteromonadales</taxon>
        <taxon>Colwelliaceae</taxon>
        <taxon>Thalassomonas</taxon>
    </lineage>
</organism>
<reference evidence="1 2" key="1">
    <citation type="journal article" date="2015" name="Genome Announc.">
        <title>Draft Genome Sequences of Marine Isolates of Thalassomonas viridans and Thalassomonas actiniarum.</title>
        <authorList>
            <person name="Olonade I."/>
            <person name="van Zyl L.J."/>
            <person name="Trindade M."/>
        </authorList>
    </citation>
    <scope>NUCLEOTIDE SEQUENCE [LARGE SCALE GENOMIC DNA]</scope>
    <source>
        <strain evidence="1 2">XOM25</strain>
    </source>
</reference>
<dbReference type="Pfam" id="PF13557">
    <property type="entry name" value="Phenol_MetA_deg"/>
    <property type="match status" value="1"/>
</dbReference>
<evidence type="ECO:0000313" key="2">
    <source>
        <dbReference type="Proteomes" id="UP000032352"/>
    </source>
</evidence>
<reference evidence="1 2" key="2">
    <citation type="journal article" date="2022" name="Mar. Drugs">
        <title>Bioassay-Guided Fractionation Leads to the Detection of Cholic Acid Generated by the Rare Thalassomonas sp.</title>
        <authorList>
            <person name="Pheiffer F."/>
            <person name="Schneider Y.K."/>
            <person name="Hansen E.H."/>
            <person name="Andersen J.H."/>
            <person name="Isaksson J."/>
            <person name="Busche T."/>
            <person name="R C."/>
            <person name="Kalinowski J."/>
            <person name="Zyl L.V."/>
            <person name="Trindade M."/>
        </authorList>
    </citation>
    <scope>NUCLEOTIDE SEQUENCE [LARGE SCALE GENOMIC DNA]</scope>
    <source>
        <strain evidence="1 2">XOM25</strain>
    </source>
</reference>
<protein>
    <submittedName>
        <fullName evidence="1">Transporter</fullName>
    </submittedName>
</protein>
<gene>
    <name evidence="1" type="ORF">SG34_029890</name>
</gene>
<accession>A0AAF0CE99</accession>
<evidence type="ECO:0000313" key="1">
    <source>
        <dbReference type="EMBL" id="WDE09301.1"/>
    </source>
</evidence>
<dbReference type="InterPro" id="IPR025737">
    <property type="entry name" value="FApF"/>
</dbReference>
<keyword evidence="2" id="KW-1185">Reference proteome</keyword>
<name>A0AAF0CE99_9GAMM</name>